<feature type="region of interest" description="Disordered" evidence="2">
    <location>
        <begin position="130"/>
        <end position="169"/>
    </location>
</feature>
<feature type="domain" description="Zinc finger protein 750-like zinc finger" evidence="3">
    <location>
        <begin position="18"/>
        <end position="68"/>
    </location>
</feature>
<dbReference type="CTD" id="146325"/>
<dbReference type="InterPro" id="IPR039064">
    <property type="entry name" value="ZNF750_Znf"/>
</dbReference>
<dbReference type="OrthoDB" id="9885698at2759"/>
<evidence type="ECO:0000313" key="4">
    <source>
        <dbReference type="Ensembl" id="ENSPKIP00000024676.1"/>
    </source>
</evidence>
<dbReference type="PANTHER" id="PTHR14678:SF2">
    <property type="entry name" value="PROLINE-RICH PROTEIN 35"/>
    <property type="match status" value="1"/>
</dbReference>
<proteinExistence type="predicted"/>
<evidence type="ECO:0000256" key="2">
    <source>
        <dbReference type="SAM" id="MobiDB-lite"/>
    </source>
</evidence>
<keyword evidence="5" id="KW-1185">Reference proteome</keyword>
<dbReference type="KEGG" id="pki:111847752"/>
<organism evidence="4 5">
    <name type="scientific">Paramormyrops kingsleyae</name>
    <dbReference type="NCBI Taxonomy" id="1676925"/>
    <lineage>
        <taxon>Eukaryota</taxon>
        <taxon>Metazoa</taxon>
        <taxon>Chordata</taxon>
        <taxon>Craniata</taxon>
        <taxon>Vertebrata</taxon>
        <taxon>Euteleostomi</taxon>
        <taxon>Actinopterygii</taxon>
        <taxon>Neopterygii</taxon>
        <taxon>Teleostei</taxon>
        <taxon>Osteoglossocephala</taxon>
        <taxon>Osteoglossomorpha</taxon>
        <taxon>Osteoglossiformes</taxon>
        <taxon>Mormyridae</taxon>
        <taxon>Paramormyrops</taxon>
    </lineage>
</organism>
<evidence type="ECO:0000313" key="5">
    <source>
        <dbReference type="Proteomes" id="UP000261540"/>
    </source>
</evidence>
<keyword evidence="1" id="KW-0175">Coiled coil</keyword>
<feature type="region of interest" description="Disordered" evidence="2">
    <location>
        <begin position="632"/>
        <end position="654"/>
    </location>
</feature>
<dbReference type="AlphaFoldDB" id="A0A3B3S3S3"/>
<reference evidence="4" key="2">
    <citation type="submission" date="2025-09" db="UniProtKB">
        <authorList>
            <consortium name="Ensembl"/>
        </authorList>
    </citation>
    <scope>IDENTIFICATION</scope>
</reference>
<dbReference type="GeneTree" id="ENSGT00530000063870"/>
<feature type="compositionally biased region" description="Basic and acidic residues" evidence="2">
    <location>
        <begin position="130"/>
        <end position="144"/>
    </location>
</feature>
<protein>
    <submittedName>
        <fullName evidence="4">Proline rich 35</fullName>
    </submittedName>
</protein>
<feature type="compositionally biased region" description="Acidic residues" evidence="2">
    <location>
        <begin position="632"/>
        <end position="648"/>
    </location>
</feature>
<dbReference type="PANTHER" id="PTHR14678">
    <property type="entry name" value="PROLINE-RICH PROTEIN 35-RELATED"/>
    <property type="match status" value="1"/>
</dbReference>
<dbReference type="Proteomes" id="UP000261540">
    <property type="component" value="Unplaced"/>
</dbReference>
<reference evidence="4" key="1">
    <citation type="submission" date="2025-08" db="UniProtKB">
        <authorList>
            <consortium name="Ensembl"/>
        </authorList>
    </citation>
    <scope>IDENTIFICATION</scope>
</reference>
<feature type="region of interest" description="Disordered" evidence="2">
    <location>
        <begin position="739"/>
        <end position="763"/>
    </location>
</feature>
<dbReference type="STRING" id="1676925.ENSPKIP00000024676"/>
<feature type="coiled-coil region" evidence="1">
    <location>
        <begin position="539"/>
        <end position="566"/>
    </location>
</feature>
<accession>A0A3B3S3S3</accession>
<evidence type="ECO:0000256" key="1">
    <source>
        <dbReference type="SAM" id="Coils"/>
    </source>
</evidence>
<dbReference type="Ensembl" id="ENSPKIT00000005389.1">
    <property type="protein sequence ID" value="ENSPKIP00000024676.1"/>
    <property type="gene ID" value="ENSPKIG00000007838.1"/>
</dbReference>
<feature type="region of interest" description="Disordered" evidence="2">
    <location>
        <begin position="89"/>
        <end position="117"/>
    </location>
</feature>
<evidence type="ECO:0000259" key="3">
    <source>
        <dbReference type="Pfam" id="PF15269"/>
    </source>
</evidence>
<sequence length="763" mass="83586">MSKEDLTCKISSGCKHKERKPKKPHYIPRPWGKPYNYKCFQCPFTCMEKSHLYNHMKYSLCKNSLSLLIESDWPYKKGNMLHPDQLRSLQQGPRHRGAGREAPEVFSGAEDQSKAQQTEVTLVDKGLEEIEGHGDMETGQRKGTEVSVPTKEASDQTDSSTRAAAKRSRQSEADLLITDVFPLDDQLLKHRPAEVETQLKQYKLSKGCLSGPSLLSEQWRLLATSHRKAKSDSSPLSNGSLPCYPPPPAFADCPDPAGLNLSVLGVSYPLSPSLFSYVNPTVPGAASTHSQMGQLPFLASATQFMHPASSSLPHADRPLLSPRFYYPLLCEHAFGAARVDAVKGAKPGQSTPAALDSGSSPGFTPKINLWKVPALRPSPSVAPPASWTSHHHVPVSLEAGYRVTEEKVQPGCKDNKAWGFKSTLDMPLVREHGSKRTGAPMEVLEGPVEKKTTAGCALDLLKNIHITPTISIATDGILHPSSFRSAIHHSKSLEDWNTSFRKSASENLSSEMSPPLKPERVRCLDLAEDRQGGQISETAAALLADFSRALQEYQEAERKVSHLVREDHPSQRPLWEYLCKIRSELSHIHHALEKTTWQNEGPLDLSIKKNLGGTAGGENQCTGETMKGEVIGETEEEDEMEDEEEEGGEREGKAELLESQKQELGVLMKMNAASLAETSPRAMVKTEVLSPGALGLRAAPVEALWPSRTTKCEADSSVLLCPDGRPIVFTDFTAGAKSMKRPASREHLGETLCPPSPLTSNDL</sequence>
<dbReference type="InterPro" id="IPR039363">
    <property type="entry name" value="ZNF750"/>
</dbReference>
<name>A0A3B3S3S3_9TELE</name>
<dbReference type="Pfam" id="PF15269">
    <property type="entry name" value="zf-C2H2_7"/>
    <property type="match status" value="1"/>
</dbReference>